<gene>
    <name evidence="3" type="ORF">DAD186_17870</name>
</gene>
<sequence>MPFLAVIALALCLVFALWYAISPQHLWRTFYSWRYRDREANEPSETTYFLQRVGGIVGSILAVIGIIVIIALALDGQAKEYERRKQLEGQQLQVQTVVHFPEA</sequence>
<keyword evidence="1" id="KW-1133">Transmembrane helix</keyword>
<name>A0A1B0ZKB8_9MICO</name>
<evidence type="ECO:0000256" key="1">
    <source>
        <dbReference type="SAM" id="Phobius"/>
    </source>
</evidence>
<evidence type="ECO:0000313" key="3">
    <source>
        <dbReference type="EMBL" id="ANP28337.1"/>
    </source>
</evidence>
<dbReference type="InterPro" id="IPR045679">
    <property type="entry name" value="DUF6199"/>
</dbReference>
<evidence type="ECO:0000313" key="4">
    <source>
        <dbReference type="Proteomes" id="UP000092596"/>
    </source>
</evidence>
<dbReference type="AlphaFoldDB" id="A0A1B0ZKB8"/>
<dbReference type="Proteomes" id="UP000092596">
    <property type="component" value="Chromosome"/>
</dbReference>
<protein>
    <recommendedName>
        <fullName evidence="2">DUF6199 domain-containing protein</fullName>
    </recommendedName>
</protein>
<keyword evidence="1" id="KW-0812">Transmembrane</keyword>
<feature type="domain" description="DUF6199" evidence="2">
    <location>
        <begin position="8"/>
        <end position="70"/>
    </location>
</feature>
<dbReference type="Pfam" id="PF19701">
    <property type="entry name" value="DUF6199"/>
    <property type="match status" value="1"/>
</dbReference>
<proteinExistence type="predicted"/>
<feature type="transmembrane region" description="Helical" evidence="1">
    <location>
        <begin position="53"/>
        <end position="74"/>
    </location>
</feature>
<keyword evidence="1" id="KW-0472">Membrane</keyword>
<dbReference type="KEGG" id="dva:DAD186_17870"/>
<organism evidence="3 4">
    <name type="scientific">Dermabacter vaginalis</name>
    <dbReference type="NCBI Taxonomy" id="1630135"/>
    <lineage>
        <taxon>Bacteria</taxon>
        <taxon>Bacillati</taxon>
        <taxon>Actinomycetota</taxon>
        <taxon>Actinomycetes</taxon>
        <taxon>Micrococcales</taxon>
        <taxon>Dermabacteraceae</taxon>
        <taxon>Dermabacter</taxon>
    </lineage>
</organism>
<reference evidence="3 4" key="1">
    <citation type="submission" date="2015-06" db="EMBL/GenBank/DDBJ databases">
        <title>Investigation of pathophysiology for high-risk pregnancy and development of treatment modality based on it.</title>
        <authorList>
            <person name="Kim B.-C."/>
            <person name="Lim S."/>
        </authorList>
    </citation>
    <scope>NUCLEOTIDE SEQUENCE [LARGE SCALE GENOMIC DNA]</scope>
    <source>
        <strain evidence="3 4">AD1-86</strain>
    </source>
</reference>
<dbReference type="STRING" id="1630135.DAD186_17870"/>
<accession>A0A1B0ZKB8</accession>
<dbReference type="RefSeq" id="WP_065248339.1">
    <property type="nucleotide sequence ID" value="NZ_CP012117.1"/>
</dbReference>
<evidence type="ECO:0000259" key="2">
    <source>
        <dbReference type="Pfam" id="PF19701"/>
    </source>
</evidence>
<dbReference type="EMBL" id="CP012117">
    <property type="protein sequence ID" value="ANP28337.1"/>
    <property type="molecule type" value="Genomic_DNA"/>
</dbReference>